<organism evidence="1 2">
    <name type="scientific">Riemerella anatipestifer</name>
    <name type="common">Moraxella anatipestifer</name>
    <dbReference type="NCBI Taxonomy" id="34085"/>
    <lineage>
        <taxon>Bacteria</taxon>
        <taxon>Pseudomonadati</taxon>
        <taxon>Bacteroidota</taxon>
        <taxon>Flavobacteriia</taxon>
        <taxon>Flavobacteriales</taxon>
        <taxon>Weeksellaceae</taxon>
        <taxon>Riemerella</taxon>
    </lineage>
</organism>
<dbReference type="AlphaFoldDB" id="A0AAP6LK84"/>
<evidence type="ECO:0000313" key="1">
    <source>
        <dbReference type="EMBL" id="MDY3513344.1"/>
    </source>
</evidence>
<comment type="caution">
    <text evidence="1">The sequence shown here is derived from an EMBL/GenBank/DDBJ whole genome shotgun (WGS) entry which is preliminary data.</text>
</comment>
<name>A0AAP6LK84_RIEAN</name>
<gene>
    <name evidence="1" type="ORF">PG303_08975</name>
</gene>
<dbReference type="Proteomes" id="UP001284033">
    <property type="component" value="Unassembled WGS sequence"/>
</dbReference>
<dbReference type="EMBL" id="JAQZHK010000008">
    <property type="protein sequence ID" value="MDY3513344.1"/>
    <property type="molecule type" value="Genomic_DNA"/>
</dbReference>
<protein>
    <submittedName>
        <fullName evidence="1">Uncharacterized protein</fullName>
    </submittedName>
</protein>
<evidence type="ECO:0000313" key="2">
    <source>
        <dbReference type="Proteomes" id="UP001284033"/>
    </source>
</evidence>
<dbReference type="RefSeq" id="WP_154468434.1">
    <property type="nucleotide sequence ID" value="NZ_CP110126.1"/>
</dbReference>
<reference evidence="1" key="1">
    <citation type="submission" date="2023-01" db="EMBL/GenBank/DDBJ databases">
        <title>Genome-based studies on antimicrobial resistance profiles of Riemerella anatipestifer in China, 1994 to 2021.</title>
        <authorList>
            <person name="Yang Z."/>
            <person name="Zhu D."/>
        </authorList>
    </citation>
    <scope>NUCLEOTIDE SEQUENCE</scope>
    <source>
        <strain evidence="1">RCAD1218</strain>
    </source>
</reference>
<sequence>MTKKISQKLFQNLYDNKTILLPKMGPFCFCEFLKSDFKDNKLIIYLKVLEPVFRLKPRYITWFEKAMSESSIEIQYNFLYENIISLKIEQQYITSVYGSSVWANHGIVKKVYELKAQGLDEEIYEILS</sequence>
<proteinExistence type="predicted"/>
<accession>A0AAP6LK84</accession>